<reference evidence="5 6" key="1">
    <citation type="journal article" date="2018" name="Evol. Lett.">
        <title>Horizontal gene cluster transfer increased hallucinogenic mushroom diversity.</title>
        <authorList>
            <person name="Reynolds H.T."/>
            <person name="Vijayakumar V."/>
            <person name="Gluck-Thaler E."/>
            <person name="Korotkin H.B."/>
            <person name="Matheny P.B."/>
            <person name="Slot J.C."/>
        </authorList>
    </citation>
    <scope>NUCLEOTIDE SEQUENCE [LARGE SCALE GENOMIC DNA]</scope>
    <source>
        <strain evidence="5 6">2629</strain>
    </source>
</reference>
<accession>A0A409WD76</accession>
<dbReference type="GO" id="GO:0016020">
    <property type="term" value="C:membrane"/>
    <property type="evidence" value="ECO:0007669"/>
    <property type="project" value="UniProtKB-SubCell"/>
</dbReference>
<dbReference type="InterPro" id="IPR011701">
    <property type="entry name" value="MFS"/>
</dbReference>
<dbReference type="InParanoid" id="A0A409WD76"/>
<dbReference type="Gene3D" id="1.20.1250.20">
    <property type="entry name" value="MFS general substrate transporter like domains"/>
    <property type="match status" value="2"/>
</dbReference>
<feature type="transmembrane region" description="Helical" evidence="4">
    <location>
        <begin position="350"/>
        <end position="368"/>
    </location>
</feature>
<dbReference type="OrthoDB" id="6509908at2759"/>
<protein>
    <recommendedName>
        <fullName evidence="7">Major facilitator superfamily (MFS) profile domain-containing protein</fullName>
    </recommendedName>
</protein>
<dbReference type="EMBL" id="NHTK01005569">
    <property type="protein sequence ID" value="PPQ76467.1"/>
    <property type="molecule type" value="Genomic_DNA"/>
</dbReference>
<evidence type="ECO:0000256" key="4">
    <source>
        <dbReference type="SAM" id="Phobius"/>
    </source>
</evidence>
<dbReference type="PANTHER" id="PTHR11360:SF284">
    <property type="entry name" value="EG:103B4.3 PROTEIN-RELATED"/>
    <property type="match status" value="1"/>
</dbReference>
<feature type="transmembrane region" description="Helical" evidence="4">
    <location>
        <begin position="374"/>
        <end position="397"/>
    </location>
</feature>
<sequence length="617" mass="67573">MSQVDVPITVKGGDYERGLRSDDSNDEITQENDIIRSSSEASITKERFTVTVHDPEKANGQTQDTTTKQQEVDRLPDGGINSNLTSETDFPDGGLRNVQYILDIRLRQFLGNFPELLPAEHLENDAAVEYYSLVFLPGLVVGRLFDLGYFRSICLPCSAILVGSTFLIAQCTEYWHFLICQGIAVGFACGGLFGPTTAVIAHWFKKRRGFAMGLVAVGSSLGGTVLPIAAKNLIPLVGFQWTMRILGFILLTTLGVSNLLLKRRLPPRNVSGGLLNLRAFKSAAYSLYCASAFVNFLGIYTVLTYIGVSATKIGISADFAFYFIAIANASSLFGRYAGGNLCDIFGPINAMLPFTTFAGILTYAWPFAQTEKTLIVVTVIYGFCSGVYVSLLSNPLMEMGSTADVGRRVGMFMSIVAFGAVIGPPISGAINTATGDFKAVGFYAAFGSPMSQLISFEAPSTIGSALLHHDNSEEGHQFEDDSDNRLAHDASHINTMDLEALIGAHSQSVDVTFEVLEQQDVHAQNSIFLFWFTIRDVRYFFRGSFSQRVPSFRCSAKLYYRYTCQLRGIRAFRGIVGPHRRLRLNLSNHVVIMGSLASNLPCTYHVTGCGHWYTCGC</sequence>
<feature type="transmembrane region" description="Helical" evidence="4">
    <location>
        <begin position="149"/>
        <end position="169"/>
    </location>
</feature>
<evidence type="ECO:0000256" key="1">
    <source>
        <dbReference type="ARBA" id="ARBA00004141"/>
    </source>
</evidence>
<dbReference type="InterPro" id="IPR050327">
    <property type="entry name" value="Proton-linked_MCT"/>
</dbReference>
<feature type="transmembrane region" description="Helical" evidence="4">
    <location>
        <begin position="175"/>
        <end position="203"/>
    </location>
</feature>
<feature type="transmembrane region" description="Helical" evidence="4">
    <location>
        <begin position="241"/>
        <end position="261"/>
    </location>
</feature>
<feature type="region of interest" description="Disordered" evidence="3">
    <location>
        <begin position="1"/>
        <end position="26"/>
    </location>
</feature>
<keyword evidence="4" id="KW-0812">Transmembrane</keyword>
<comment type="subcellular location">
    <subcellularLocation>
        <location evidence="1">Membrane</location>
        <topology evidence="1">Multi-pass membrane protein</topology>
    </subcellularLocation>
</comment>
<keyword evidence="6" id="KW-1185">Reference proteome</keyword>
<feature type="transmembrane region" description="Helical" evidence="4">
    <location>
        <begin position="210"/>
        <end position="229"/>
    </location>
</feature>
<proteinExistence type="inferred from homology"/>
<evidence type="ECO:0000313" key="6">
    <source>
        <dbReference type="Proteomes" id="UP000284842"/>
    </source>
</evidence>
<dbReference type="Proteomes" id="UP000284842">
    <property type="component" value="Unassembled WGS sequence"/>
</dbReference>
<feature type="transmembrane region" description="Helical" evidence="4">
    <location>
        <begin position="282"/>
        <end position="307"/>
    </location>
</feature>
<keyword evidence="4" id="KW-0472">Membrane</keyword>
<dbReference type="GO" id="GO:0022857">
    <property type="term" value="F:transmembrane transporter activity"/>
    <property type="evidence" value="ECO:0007669"/>
    <property type="project" value="InterPro"/>
</dbReference>
<dbReference type="PANTHER" id="PTHR11360">
    <property type="entry name" value="MONOCARBOXYLATE TRANSPORTER"/>
    <property type="match status" value="1"/>
</dbReference>
<evidence type="ECO:0000256" key="3">
    <source>
        <dbReference type="SAM" id="MobiDB-lite"/>
    </source>
</evidence>
<evidence type="ECO:0000313" key="5">
    <source>
        <dbReference type="EMBL" id="PPQ76467.1"/>
    </source>
</evidence>
<evidence type="ECO:0008006" key="7">
    <source>
        <dbReference type="Google" id="ProtNLM"/>
    </source>
</evidence>
<dbReference type="InterPro" id="IPR036259">
    <property type="entry name" value="MFS_trans_sf"/>
</dbReference>
<evidence type="ECO:0000256" key="2">
    <source>
        <dbReference type="ARBA" id="ARBA00006727"/>
    </source>
</evidence>
<organism evidence="5 6">
    <name type="scientific">Panaeolus cyanescens</name>
    <dbReference type="NCBI Taxonomy" id="181874"/>
    <lineage>
        <taxon>Eukaryota</taxon>
        <taxon>Fungi</taxon>
        <taxon>Dikarya</taxon>
        <taxon>Basidiomycota</taxon>
        <taxon>Agaricomycotina</taxon>
        <taxon>Agaricomycetes</taxon>
        <taxon>Agaricomycetidae</taxon>
        <taxon>Agaricales</taxon>
        <taxon>Agaricineae</taxon>
        <taxon>Galeropsidaceae</taxon>
        <taxon>Panaeolus</taxon>
    </lineage>
</organism>
<feature type="region of interest" description="Disordered" evidence="3">
    <location>
        <begin position="52"/>
        <end position="88"/>
    </location>
</feature>
<dbReference type="AlphaFoldDB" id="A0A409WD76"/>
<comment type="similarity">
    <text evidence="2">Belongs to the major facilitator superfamily. Monocarboxylate porter (TC 2.A.1.13) family.</text>
</comment>
<gene>
    <name evidence="5" type="ORF">CVT24_013214</name>
</gene>
<dbReference type="SUPFAM" id="SSF103473">
    <property type="entry name" value="MFS general substrate transporter"/>
    <property type="match status" value="1"/>
</dbReference>
<name>A0A409WD76_9AGAR</name>
<keyword evidence="4" id="KW-1133">Transmembrane helix</keyword>
<comment type="caution">
    <text evidence="5">The sequence shown here is derived from an EMBL/GenBank/DDBJ whole genome shotgun (WGS) entry which is preliminary data.</text>
</comment>
<dbReference type="Pfam" id="PF07690">
    <property type="entry name" value="MFS_1"/>
    <property type="match status" value="1"/>
</dbReference>
<feature type="compositionally biased region" description="Basic and acidic residues" evidence="3">
    <location>
        <begin position="13"/>
        <end position="23"/>
    </location>
</feature>
<feature type="transmembrane region" description="Helical" evidence="4">
    <location>
        <begin position="319"/>
        <end position="338"/>
    </location>
</feature>
<feature type="compositionally biased region" description="Polar residues" evidence="3">
    <location>
        <begin position="59"/>
        <end position="69"/>
    </location>
</feature>
<feature type="transmembrane region" description="Helical" evidence="4">
    <location>
        <begin position="409"/>
        <end position="430"/>
    </location>
</feature>